<dbReference type="PROSITE" id="PS50113">
    <property type="entry name" value="PAC"/>
    <property type="match status" value="1"/>
</dbReference>
<dbReference type="Gene3D" id="3.30.70.270">
    <property type="match status" value="1"/>
</dbReference>
<keyword evidence="1" id="KW-1133">Transmembrane helix</keyword>
<dbReference type="CDD" id="cd00130">
    <property type="entry name" value="PAS"/>
    <property type="match status" value="1"/>
</dbReference>
<dbReference type="Gene3D" id="3.20.20.450">
    <property type="entry name" value="EAL domain"/>
    <property type="match status" value="1"/>
</dbReference>
<protein>
    <recommendedName>
        <fullName evidence="8">Diguanylate cyclase</fullName>
    </recommendedName>
</protein>
<sequence>MIFILQPFANVGSLPTRWGNRFLLVFIPSALAALAILGFKPSAFFALSALAFLYLSSRVAMRPCIVSLIFSGACVFLLFLQQEIIQKPWHGFAFLAVYTAVFAITVREVFMQRRMDRQLKQSELHYRMIAEHTSDLIAIFYEDGELFYASPSHLSLLGYHPVEQTHNFSTMIHPDDFSFVRDTFIQIYKTAEGFRQFEFRIRTLDGTYLLLETHATALATDGGRKQIVAVSRDITKRRATENEMQTLAFHDPLTHLPNRRRFRDHVHEMIEQTQASQTLSALVLIDLDRFKTINDSLGHDFGDMVLKHVSERLRNGVKSKDMVARMGGDEFTVLLTEMNSTSDIDLVCKRILDAIASPLSVRTHVLYLTASLGVAWIGKEESDFDTLMKQADIAMYRSKHVGRNIVTTFEATLQDEQTLALEHELREGLSNGEITVYYQPQIDLSSGIIVGVEALVRWLHPSRGLLPPGEFIQLAEECGLIVELGETVLRMACLEMKRWEQQGISYETVWVNLSPRQFQSPDLLSSIQTILRETGLPPTSLGLEITESLAMKNTDQIMNKLHQLRDLGVRIAIDDFGTGYSSLSYLQQFPINVIKVDKSFTKLSSDEQNPRFIVTAILALARELNLRVIAEGMEHIEQIHWMRQEGCDYAQGYVVARPMTPELLSETYLELSDRARELVH</sequence>
<dbReference type="PROSITE" id="PS50887">
    <property type="entry name" value="GGDEF"/>
    <property type="match status" value="1"/>
</dbReference>
<dbReference type="AlphaFoldDB" id="A0A853KAJ4"/>
<dbReference type="SMART" id="SM00086">
    <property type="entry name" value="PAC"/>
    <property type="match status" value="1"/>
</dbReference>
<dbReference type="Pfam" id="PF00563">
    <property type="entry name" value="EAL"/>
    <property type="match status" value="1"/>
</dbReference>
<evidence type="ECO:0000259" key="2">
    <source>
        <dbReference type="PROSITE" id="PS50112"/>
    </source>
</evidence>
<dbReference type="InterPro" id="IPR035919">
    <property type="entry name" value="EAL_sf"/>
</dbReference>
<gene>
    <name evidence="6" type="ORF">AYW79_08465</name>
</gene>
<dbReference type="InterPro" id="IPR001610">
    <property type="entry name" value="PAC"/>
</dbReference>
<dbReference type="Pfam" id="PF00990">
    <property type="entry name" value="GGDEF"/>
    <property type="match status" value="1"/>
</dbReference>
<dbReference type="SMART" id="SM00091">
    <property type="entry name" value="PAS"/>
    <property type="match status" value="1"/>
</dbReference>
<organism evidence="6 7">
    <name type="scientific">Ferroacidibacillus organovorans</name>
    <dbReference type="NCBI Taxonomy" id="1765683"/>
    <lineage>
        <taxon>Bacteria</taxon>
        <taxon>Bacillati</taxon>
        <taxon>Bacillota</taxon>
        <taxon>Bacilli</taxon>
        <taxon>Bacillales</taxon>
        <taxon>Alicyclobacillaceae</taxon>
        <taxon>Ferroacidibacillus</taxon>
    </lineage>
</organism>
<evidence type="ECO:0000259" key="4">
    <source>
        <dbReference type="PROSITE" id="PS50883"/>
    </source>
</evidence>
<evidence type="ECO:0000313" key="6">
    <source>
        <dbReference type="EMBL" id="OAG93877.1"/>
    </source>
</evidence>
<dbReference type="FunFam" id="3.20.20.450:FF:000001">
    <property type="entry name" value="Cyclic di-GMP phosphodiesterase yahA"/>
    <property type="match status" value="1"/>
</dbReference>
<feature type="domain" description="PAC" evidence="3">
    <location>
        <begin position="195"/>
        <end position="246"/>
    </location>
</feature>
<feature type="transmembrane region" description="Helical" evidence="1">
    <location>
        <begin position="22"/>
        <end position="47"/>
    </location>
</feature>
<keyword evidence="1" id="KW-0472">Membrane</keyword>
<feature type="domain" description="GGDEF" evidence="5">
    <location>
        <begin position="278"/>
        <end position="411"/>
    </location>
</feature>
<feature type="domain" description="PAS" evidence="2">
    <location>
        <begin position="122"/>
        <end position="191"/>
    </location>
</feature>
<accession>A0A853KAJ4</accession>
<feature type="domain" description="EAL" evidence="4">
    <location>
        <begin position="418"/>
        <end position="672"/>
    </location>
</feature>
<dbReference type="CDD" id="cd01949">
    <property type="entry name" value="GGDEF"/>
    <property type="match status" value="1"/>
</dbReference>
<dbReference type="InterPro" id="IPR035965">
    <property type="entry name" value="PAS-like_dom_sf"/>
</dbReference>
<dbReference type="InterPro" id="IPR000160">
    <property type="entry name" value="GGDEF_dom"/>
</dbReference>
<dbReference type="InterPro" id="IPR043128">
    <property type="entry name" value="Rev_trsase/Diguanyl_cyclase"/>
</dbReference>
<dbReference type="InterPro" id="IPR001633">
    <property type="entry name" value="EAL_dom"/>
</dbReference>
<dbReference type="SUPFAM" id="SSF55785">
    <property type="entry name" value="PYP-like sensor domain (PAS domain)"/>
    <property type="match status" value="1"/>
</dbReference>
<dbReference type="EMBL" id="LSUQ01000021">
    <property type="protein sequence ID" value="OAG93877.1"/>
    <property type="molecule type" value="Genomic_DNA"/>
</dbReference>
<dbReference type="PROSITE" id="PS50112">
    <property type="entry name" value="PAS"/>
    <property type="match status" value="1"/>
</dbReference>
<dbReference type="SMART" id="SM00052">
    <property type="entry name" value="EAL"/>
    <property type="match status" value="1"/>
</dbReference>
<evidence type="ECO:0008006" key="8">
    <source>
        <dbReference type="Google" id="ProtNLM"/>
    </source>
</evidence>
<feature type="transmembrane region" description="Helical" evidence="1">
    <location>
        <begin position="59"/>
        <end position="80"/>
    </location>
</feature>
<dbReference type="PANTHER" id="PTHR44757:SF2">
    <property type="entry name" value="BIOFILM ARCHITECTURE MAINTENANCE PROTEIN MBAA"/>
    <property type="match status" value="1"/>
</dbReference>
<dbReference type="PROSITE" id="PS50883">
    <property type="entry name" value="EAL"/>
    <property type="match status" value="1"/>
</dbReference>
<dbReference type="SUPFAM" id="SSF141868">
    <property type="entry name" value="EAL domain-like"/>
    <property type="match status" value="1"/>
</dbReference>
<dbReference type="Gene3D" id="3.30.450.20">
    <property type="entry name" value="PAS domain"/>
    <property type="match status" value="1"/>
</dbReference>
<dbReference type="Proteomes" id="UP000077421">
    <property type="component" value="Unassembled WGS sequence"/>
</dbReference>
<keyword evidence="1" id="KW-0812">Transmembrane</keyword>
<evidence type="ECO:0000256" key="1">
    <source>
        <dbReference type="SAM" id="Phobius"/>
    </source>
</evidence>
<dbReference type="SMART" id="SM00267">
    <property type="entry name" value="GGDEF"/>
    <property type="match status" value="1"/>
</dbReference>
<proteinExistence type="predicted"/>
<dbReference type="InterPro" id="IPR029787">
    <property type="entry name" value="Nucleotide_cyclase"/>
</dbReference>
<dbReference type="OrthoDB" id="9759607at2"/>
<evidence type="ECO:0000259" key="5">
    <source>
        <dbReference type="PROSITE" id="PS50887"/>
    </source>
</evidence>
<dbReference type="NCBIfam" id="TIGR00254">
    <property type="entry name" value="GGDEF"/>
    <property type="match status" value="1"/>
</dbReference>
<dbReference type="RefSeq" id="WP_067953035.1">
    <property type="nucleotide sequence ID" value="NZ_LSUQ01000021.1"/>
</dbReference>
<evidence type="ECO:0000259" key="3">
    <source>
        <dbReference type="PROSITE" id="PS50113"/>
    </source>
</evidence>
<dbReference type="PANTHER" id="PTHR44757">
    <property type="entry name" value="DIGUANYLATE CYCLASE DGCP"/>
    <property type="match status" value="1"/>
</dbReference>
<dbReference type="InterPro" id="IPR000700">
    <property type="entry name" value="PAS-assoc_C"/>
</dbReference>
<dbReference type="SUPFAM" id="SSF55073">
    <property type="entry name" value="Nucleotide cyclase"/>
    <property type="match status" value="1"/>
</dbReference>
<dbReference type="InterPro" id="IPR013655">
    <property type="entry name" value="PAS_fold_3"/>
</dbReference>
<dbReference type="InterPro" id="IPR000014">
    <property type="entry name" value="PAS"/>
</dbReference>
<dbReference type="Pfam" id="PF08447">
    <property type="entry name" value="PAS_3"/>
    <property type="match status" value="1"/>
</dbReference>
<name>A0A853KAJ4_9BACL</name>
<dbReference type="InterPro" id="IPR052155">
    <property type="entry name" value="Biofilm_reg_signaling"/>
</dbReference>
<dbReference type="NCBIfam" id="TIGR00229">
    <property type="entry name" value="sensory_box"/>
    <property type="match status" value="1"/>
</dbReference>
<reference evidence="6 7" key="1">
    <citation type="submission" date="2016-02" db="EMBL/GenBank/DDBJ databases">
        <title>Draft genome sequence of Acidibacillus ferrooxidans SLC66.</title>
        <authorList>
            <person name="Oliveira G."/>
            <person name="Nancucheo I."/>
            <person name="Dall'Agnol H."/>
            <person name="Johnson B."/>
            <person name="Oliveira R."/>
            <person name="Nunes G.L."/>
            <person name="Tzotzos G."/>
            <person name="Orellana S.C."/>
            <person name="Salim A.C."/>
            <person name="Araujo F.M."/>
        </authorList>
    </citation>
    <scope>NUCLEOTIDE SEQUENCE [LARGE SCALE GENOMIC DNA]</scope>
    <source>
        <strain evidence="6 7">SLC66</strain>
    </source>
</reference>
<dbReference type="FunFam" id="3.30.70.270:FF:000001">
    <property type="entry name" value="Diguanylate cyclase domain protein"/>
    <property type="match status" value="1"/>
</dbReference>
<comment type="caution">
    <text evidence="6">The sequence shown here is derived from an EMBL/GenBank/DDBJ whole genome shotgun (WGS) entry which is preliminary data.</text>
</comment>
<feature type="transmembrane region" description="Helical" evidence="1">
    <location>
        <begin position="92"/>
        <end position="110"/>
    </location>
</feature>
<evidence type="ECO:0000313" key="7">
    <source>
        <dbReference type="Proteomes" id="UP000077421"/>
    </source>
</evidence>
<dbReference type="CDD" id="cd01948">
    <property type="entry name" value="EAL"/>
    <property type="match status" value="1"/>
</dbReference>